<dbReference type="InterPro" id="IPR035952">
    <property type="entry name" value="Rhomboid-like_sf"/>
</dbReference>
<protein>
    <submittedName>
        <fullName evidence="9">Rhomboid family intramembrane serine protease</fullName>
    </submittedName>
</protein>
<feature type="domain" description="Peptidase S54 rhomboid" evidence="8">
    <location>
        <begin position="94"/>
        <end position="247"/>
    </location>
</feature>
<comment type="caution">
    <text evidence="9">The sequence shown here is derived from an EMBL/GenBank/DDBJ whole genome shotgun (WGS) entry which is preliminary data.</text>
</comment>
<dbReference type="PANTHER" id="PTHR43731:SF14">
    <property type="entry name" value="PRESENILIN-ASSOCIATED RHOMBOID-LIKE PROTEIN, MITOCHONDRIAL"/>
    <property type="match status" value="1"/>
</dbReference>
<evidence type="ECO:0000313" key="9">
    <source>
        <dbReference type="EMBL" id="PWB93456.1"/>
    </source>
</evidence>
<organism evidence="9 10">
    <name type="scientific">Methylosinus sporium</name>
    <dbReference type="NCBI Taxonomy" id="428"/>
    <lineage>
        <taxon>Bacteria</taxon>
        <taxon>Pseudomonadati</taxon>
        <taxon>Pseudomonadota</taxon>
        <taxon>Alphaproteobacteria</taxon>
        <taxon>Hyphomicrobiales</taxon>
        <taxon>Methylocystaceae</taxon>
        <taxon>Methylosinus</taxon>
    </lineage>
</organism>
<evidence type="ECO:0000256" key="4">
    <source>
        <dbReference type="ARBA" id="ARBA00022801"/>
    </source>
</evidence>
<evidence type="ECO:0000256" key="3">
    <source>
        <dbReference type="ARBA" id="ARBA00022692"/>
    </source>
</evidence>
<keyword evidence="3 7" id="KW-0812">Transmembrane</keyword>
<dbReference type="EMBL" id="PUIV01000021">
    <property type="protein sequence ID" value="PWB93456.1"/>
    <property type="molecule type" value="Genomic_DNA"/>
</dbReference>
<dbReference type="PANTHER" id="PTHR43731">
    <property type="entry name" value="RHOMBOID PROTEASE"/>
    <property type="match status" value="1"/>
</dbReference>
<evidence type="ECO:0000313" key="10">
    <source>
        <dbReference type="Proteomes" id="UP000245137"/>
    </source>
</evidence>
<dbReference type="OrthoDB" id="9797190at2"/>
<dbReference type="Pfam" id="PF01694">
    <property type="entry name" value="Rhomboid"/>
    <property type="match status" value="1"/>
</dbReference>
<dbReference type="InterPro" id="IPR050925">
    <property type="entry name" value="Rhomboid_protease_S54"/>
</dbReference>
<dbReference type="SUPFAM" id="SSF144091">
    <property type="entry name" value="Rhomboid-like"/>
    <property type="match status" value="1"/>
</dbReference>
<feature type="transmembrane region" description="Helical" evidence="7">
    <location>
        <begin position="133"/>
        <end position="151"/>
    </location>
</feature>
<dbReference type="GO" id="GO:0016020">
    <property type="term" value="C:membrane"/>
    <property type="evidence" value="ECO:0007669"/>
    <property type="project" value="UniProtKB-SubCell"/>
</dbReference>
<keyword evidence="5 7" id="KW-1133">Transmembrane helix</keyword>
<comment type="similarity">
    <text evidence="2">Belongs to the peptidase S54 family.</text>
</comment>
<evidence type="ECO:0000256" key="5">
    <source>
        <dbReference type="ARBA" id="ARBA00022989"/>
    </source>
</evidence>
<comment type="subcellular location">
    <subcellularLocation>
        <location evidence="1">Membrane</location>
        <topology evidence="1">Multi-pass membrane protein</topology>
    </subcellularLocation>
</comment>
<dbReference type="RefSeq" id="WP_108917720.1">
    <property type="nucleotide sequence ID" value="NZ_BGJY01000001.1"/>
</dbReference>
<keyword evidence="9" id="KW-0645">Protease</keyword>
<keyword evidence="6 7" id="KW-0472">Membrane</keyword>
<feature type="transmembrane region" description="Helical" evidence="7">
    <location>
        <begin position="205"/>
        <end position="226"/>
    </location>
</feature>
<accession>A0A2U1SPB4</accession>
<evidence type="ECO:0000256" key="6">
    <source>
        <dbReference type="ARBA" id="ARBA00023136"/>
    </source>
</evidence>
<keyword evidence="4" id="KW-0378">Hydrolase</keyword>
<dbReference type="InterPro" id="IPR022764">
    <property type="entry name" value="Peptidase_S54_rhomboid_dom"/>
</dbReference>
<feature type="transmembrane region" description="Helical" evidence="7">
    <location>
        <begin position="232"/>
        <end position="251"/>
    </location>
</feature>
<keyword evidence="10" id="KW-1185">Reference proteome</keyword>
<dbReference type="AlphaFoldDB" id="A0A2U1SPB4"/>
<name>A0A2U1SPB4_METSR</name>
<evidence type="ECO:0000256" key="2">
    <source>
        <dbReference type="ARBA" id="ARBA00009045"/>
    </source>
</evidence>
<dbReference type="GO" id="GO:0004252">
    <property type="term" value="F:serine-type endopeptidase activity"/>
    <property type="evidence" value="ECO:0007669"/>
    <property type="project" value="InterPro"/>
</dbReference>
<proteinExistence type="inferred from homology"/>
<feature type="transmembrane region" description="Helical" evidence="7">
    <location>
        <begin position="157"/>
        <end position="178"/>
    </location>
</feature>
<dbReference type="Gene3D" id="1.20.1540.10">
    <property type="entry name" value="Rhomboid-like"/>
    <property type="match status" value="1"/>
</dbReference>
<evidence type="ECO:0000256" key="7">
    <source>
        <dbReference type="SAM" id="Phobius"/>
    </source>
</evidence>
<dbReference type="GO" id="GO:0006508">
    <property type="term" value="P:proteolysis"/>
    <property type="evidence" value="ECO:0007669"/>
    <property type="project" value="UniProtKB-KW"/>
</dbReference>
<reference evidence="9 10" key="1">
    <citation type="journal article" date="2018" name="Appl. Microbiol. Biotechnol.">
        <title>Co-cultivation of the strictly anaerobic methanogen Methanosarcina barkeri with aerobic methanotrophs in an oxygen-limited membrane bioreactor.</title>
        <authorList>
            <person name="In 't Zandt M.H."/>
            <person name="van den Bosch T.J.M."/>
            <person name="Rijkers R."/>
            <person name="van Kessel M.A.H.J."/>
            <person name="Jetten M.S.M."/>
            <person name="Welte C.U."/>
        </authorList>
    </citation>
    <scope>NUCLEOTIDE SEQUENCE [LARGE SCALE GENOMIC DNA]</scope>
    <source>
        <strain evidence="9 10">DSM 17706</strain>
    </source>
</reference>
<sequence length="264" mass="28020">MNEHLGARPEREKILNLPREVTALLVALAAIQFAAGALPRSWVSEIFSALAFVPARISIVLAPEAFMRSLAGELAPGVEAGDIAEALGAEHLPWWTFVTYALLHANWTHLAVNGVTLAAFGSPLARRLGAARFLAFLALTAAAGAAAHFAVHPFDLGPVVGASAAISGTMAASARFAFAQDAQFGVQHESRRAASLAELWSNRRALAFVGLWFAVNLIFGLFPGAAGSTEQIAWEAHVGGFAAGLLLFGAFDRRREDGGRERRR</sequence>
<feature type="transmembrane region" description="Helical" evidence="7">
    <location>
        <begin position="21"/>
        <end position="40"/>
    </location>
</feature>
<gene>
    <name evidence="9" type="ORF">C5689_13110</name>
</gene>
<evidence type="ECO:0000256" key="1">
    <source>
        <dbReference type="ARBA" id="ARBA00004141"/>
    </source>
</evidence>
<evidence type="ECO:0000259" key="8">
    <source>
        <dbReference type="Pfam" id="PF01694"/>
    </source>
</evidence>
<dbReference type="Proteomes" id="UP000245137">
    <property type="component" value="Unassembled WGS sequence"/>
</dbReference>